<dbReference type="RefSeq" id="WP_190425049.1">
    <property type="nucleotide sequence ID" value="NZ_JAMPKK010000051.1"/>
</dbReference>
<keyword evidence="2" id="KW-0812">Transmembrane</keyword>
<dbReference type="EMBL" id="JAMPKK010000051">
    <property type="protein sequence ID" value="MEP0866817.1"/>
    <property type="molecule type" value="Genomic_DNA"/>
</dbReference>
<proteinExistence type="predicted"/>
<comment type="caution">
    <text evidence="3">The sequence shown here is derived from an EMBL/GenBank/DDBJ whole genome shotgun (WGS) entry which is preliminary data.</text>
</comment>
<evidence type="ECO:0000256" key="1">
    <source>
        <dbReference type="SAM" id="MobiDB-lite"/>
    </source>
</evidence>
<sequence length="118" mass="13077">MTQFPNDDKRLVEFLRQNQGDVPTAAPGLESKIMQAVASSPRQSHKRRQMWIVPPAIAACLLAAVTGYLMLVPTTASVKTAELEAFMENNWDSVVDETPETSKSQDAEASWWLADNNN</sequence>
<accession>A0ABV0JTT8</accession>
<keyword evidence="2" id="KW-1133">Transmembrane helix</keyword>
<protein>
    <submittedName>
        <fullName evidence="3">Uncharacterized protein</fullName>
    </submittedName>
</protein>
<evidence type="ECO:0000313" key="4">
    <source>
        <dbReference type="Proteomes" id="UP001442494"/>
    </source>
</evidence>
<organism evidence="3 4">
    <name type="scientific">Funiculus sociatus GB2-A5</name>
    <dbReference type="NCBI Taxonomy" id="2933946"/>
    <lineage>
        <taxon>Bacteria</taxon>
        <taxon>Bacillati</taxon>
        <taxon>Cyanobacteriota</taxon>
        <taxon>Cyanophyceae</taxon>
        <taxon>Coleofasciculales</taxon>
        <taxon>Coleofasciculaceae</taxon>
        <taxon>Funiculus</taxon>
    </lineage>
</organism>
<keyword evidence="4" id="KW-1185">Reference proteome</keyword>
<feature type="region of interest" description="Disordered" evidence="1">
    <location>
        <begin position="96"/>
        <end position="118"/>
    </location>
</feature>
<gene>
    <name evidence="3" type="ORF">NDI37_20405</name>
</gene>
<evidence type="ECO:0000256" key="2">
    <source>
        <dbReference type="SAM" id="Phobius"/>
    </source>
</evidence>
<name>A0ABV0JTT8_9CYAN</name>
<reference evidence="3 4" key="1">
    <citation type="submission" date="2022-04" db="EMBL/GenBank/DDBJ databases">
        <title>Positive selection, recombination, and allopatry shape intraspecific diversity of widespread and dominant cyanobacteria.</title>
        <authorList>
            <person name="Wei J."/>
            <person name="Shu W."/>
            <person name="Hu C."/>
        </authorList>
    </citation>
    <scope>NUCLEOTIDE SEQUENCE [LARGE SCALE GENOMIC DNA]</scope>
    <source>
        <strain evidence="3 4">GB2-A5</strain>
    </source>
</reference>
<keyword evidence="2" id="KW-0472">Membrane</keyword>
<evidence type="ECO:0000313" key="3">
    <source>
        <dbReference type="EMBL" id="MEP0866817.1"/>
    </source>
</evidence>
<feature type="transmembrane region" description="Helical" evidence="2">
    <location>
        <begin position="51"/>
        <end position="71"/>
    </location>
</feature>
<dbReference type="Proteomes" id="UP001442494">
    <property type="component" value="Unassembled WGS sequence"/>
</dbReference>